<evidence type="ECO:0000256" key="3">
    <source>
        <dbReference type="ARBA" id="ARBA00022741"/>
    </source>
</evidence>
<comment type="caution">
    <text evidence="7">The sequence shown here is derived from an EMBL/GenBank/DDBJ whole genome shotgun (WGS) entry which is preliminary data.</text>
</comment>
<proteinExistence type="inferred from homology"/>
<keyword evidence="4" id="KW-0067">ATP-binding</keyword>
<reference evidence="7 8" key="1">
    <citation type="submission" date="2013-12" db="EMBL/GenBank/DDBJ databases">
        <authorList>
            <person name="Zelazny A."/>
            <person name="Olivier K."/>
            <person name="Holland S."/>
            <person name="Lenaerts A."/>
            <person name="Ordway D."/>
            <person name="DeGroote M.A."/>
            <person name="Parker T."/>
            <person name="Sizemore C."/>
            <person name="Tallon L.J."/>
            <person name="Sadzewicz L.K."/>
            <person name="Sengamalay N."/>
            <person name="Fraser C.M."/>
            <person name="Hine E."/>
            <person name="Shefchek K.A."/>
            <person name="Das S.P."/>
            <person name="Tettelin H."/>
        </authorList>
    </citation>
    <scope>NUCLEOTIDE SEQUENCE [LARGE SCALE GENOMIC DNA]</scope>
    <source>
        <strain evidence="7 8">1956</strain>
    </source>
</reference>
<dbReference type="AlphaFoldDB" id="X8CDT4"/>
<dbReference type="InterPro" id="IPR000873">
    <property type="entry name" value="AMP-dep_synth/lig_dom"/>
</dbReference>
<dbReference type="GO" id="GO:0005324">
    <property type="term" value="F:long-chain fatty acid transmembrane transporter activity"/>
    <property type="evidence" value="ECO:0007669"/>
    <property type="project" value="TreeGrafter"/>
</dbReference>
<dbReference type="InterPro" id="IPR020845">
    <property type="entry name" value="AMP-binding_CS"/>
</dbReference>
<dbReference type="PANTHER" id="PTHR43107">
    <property type="entry name" value="LONG-CHAIN FATTY ACID TRANSPORT PROTEIN"/>
    <property type="match status" value="1"/>
</dbReference>
<evidence type="ECO:0000256" key="5">
    <source>
        <dbReference type="SAM" id="MobiDB-lite"/>
    </source>
</evidence>
<dbReference type="GO" id="GO:0005886">
    <property type="term" value="C:plasma membrane"/>
    <property type="evidence" value="ECO:0007669"/>
    <property type="project" value="TreeGrafter"/>
</dbReference>
<evidence type="ECO:0000259" key="6">
    <source>
        <dbReference type="Pfam" id="PF00501"/>
    </source>
</evidence>
<sequence length="572" mass="62192">MADDTIQALLRKRLSDSSIAVKYGDAQWSWRQYLEGSTARAAALLAAADPSRPVHVGALLGNTPEMLSQMAAAGLGGYVLCGLNTTRRGEALAADIRRADCQFVVTDAEHRPLLDGLDLANTRVLDTSTPQWAELIDSAGELTPHRQVTAMDAFMMIFTSGTSGNPKAVQVSHFMATVAGLSLAERFTLTDRDTCYVSMPLFHSNAVVAGWAPAVCSGAAIVPAKFSASNFLDDIRRHGATYMNYVGKPLAYILATAERDDDADNPLRVAFGNEANDKDIEEFARRFGVQVEDGFGSTENAVIVIREPGTPKGSIGRGADGVAIYHSDTVTECAVARFDADGALVNADEAVGELVNTAGSGFFTGYYNDPDANAERMRHGMYWSGDLAYRDSDGWIYLAGRTADWMRVDGENLAAAPIERILFAPQRDQPGRGLRRRGRPCRRSSDGGRRAQRRPHAGARRIRGVPRRPARPVPQGAPTLRPHRRRPAQHRHPQGAQAPVDRPGNRDRAGRNVVGARIPRDSLCGHGLRGALRRICPFDRRTRLTGSRVVPAAISSRSWEMLEISAYSPRIA</sequence>
<dbReference type="FunFam" id="3.40.50.12780:FF:000042">
    <property type="entry name" value="Possible fatty-acid-CoA ligase fadD1"/>
    <property type="match status" value="1"/>
</dbReference>
<dbReference type="InterPro" id="IPR042099">
    <property type="entry name" value="ANL_N_sf"/>
</dbReference>
<evidence type="ECO:0000256" key="4">
    <source>
        <dbReference type="ARBA" id="ARBA00022840"/>
    </source>
</evidence>
<dbReference type="Gene3D" id="3.40.50.12780">
    <property type="entry name" value="N-terminal domain of ligase-like"/>
    <property type="match status" value="1"/>
</dbReference>
<dbReference type="PROSITE" id="PS00455">
    <property type="entry name" value="AMP_BINDING"/>
    <property type="match status" value="1"/>
</dbReference>
<evidence type="ECO:0000313" key="7">
    <source>
        <dbReference type="EMBL" id="EUA53981.1"/>
    </source>
</evidence>
<evidence type="ECO:0000256" key="1">
    <source>
        <dbReference type="ARBA" id="ARBA00006432"/>
    </source>
</evidence>
<gene>
    <name evidence="7" type="ORF">I550_5619</name>
</gene>
<dbReference type="PATRIC" id="fig|1299331.3.peg.5494"/>
<dbReference type="SUPFAM" id="SSF56801">
    <property type="entry name" value="Acetyl-CoA synthetase-like"/>
    <property type="match status" value="1"/>
</dbReference>
<dbReference type="GO" id="GO:0005524">
    <property type="term" value="F:ATP binding"/>
    <property type="evidence" value="ECO:0007669"/>
    <property type="project" value="UniProtKB-KW"/>
</dbReference>
<feature type="compositionally biased region" description="Basic residues" evidence="5">
    <location>
        <begin position="481"/>
        <end position="493"/>
    </location>
</feature>
<dbReference type="EMBL" id="JAOG01000003">
    <property type="protein sequence ID" value="EUA53981.1"/>
    <property type="molecule type" value="Genomic_DNA"/>
</dbReference>
<organism evidence="7 8">
    <name type="scientific">Mycobacterium intracellulare 1956</name>
    <dbReference type="NCBI Taxonomy" id="1299331"/>
    <lineage>
        <taxon>Bacteria</taxon>
        <taxon>Bacillati</taxon>
        <taxon>Actinomycetota</taxon>
        <taxon>Actinomycetes</taxon>
        <taxon>Mycobacteriales</taxon>
        <taxon>Mycobacteriaceae</taxon>
        <taxon>Mycobacterium</taxon>
        <taxon>Mycobacterium avium complex (MAC)</taxon>
    </lineage>
</organism>
<dbReference type="GO" id="GO:0044539">
    <property type="term" value="P:long-chain fatty acid import into cell"/>
    <property type="evidence" value="ECO:0007669"/>
    <property type="project" value="TreeGrafter"/>
</dbReference>
<feature type="region of interest" description="Disordered" evidence="5">
    <location>
        <begin position="424"/>
        <end position="513"/>
    </location>
</feature>
<dbReference type="NCBIfam" id="NF009927">
    <property type="entry name" value="PRK13388.1"/>
    <property type="match status" value="1"/>
</dbReference>
<keyword evidence="3" id="KW-0547">Nucleotide-binding</keyword>
<protein>
    <submittedName>
        <fullName evidence="7">Long-chain-fatty-acid--CoA ligase FadD17</fullName>
        <ecNumber evidence="7">6.2.1.3</ecNumber>
    </submittedName>
</protein>
<keyword evidence="2 7" id="KW-0436">Ligase</keyword>
<comment type="similarity">
    <text evidence="1">Belongs to the ATP-dependent AMP-binding enzyme family.</text>
</comment>
<dbReference type="Proteomes" id="UP000020825">
    <property type="component" value="Unassembled WGS sequence"/>
</dbReference>
<dbReference type="PANTHER" id="PTHR43107:SF15">
    <property type="entry name" value="FATTY ACID TRANSPORT PROTEIN 3, ISOFORM A"/>
    <property type="match status" value="1"/>
</dbReference>
<dbReference type="GO" id="GO:0004467">
    <property type="term" value="F:long-chain fatty acid-CoA ligase activity"/>
    <property type="evidence" value="ECO:0007669"/>
    <property type="project" value="UniProtKB-EC"/>
</dbReference>
<accession>X8CDT4</accession>
<feature type="domain" description="AMP-dependent synthetase/ligase" evidence="6">
    <location>
        <begin position="18"/>
        <end position="367"/>
    </location>
</feature>
<evidence type="ECO:0000313" key="8">
    <source>
        <dbReference type="Proteomes" id="UP000020825"/>
    </source>
</evidence>
<feature type="compositionally biased region" description="Basic residues" evidence="5">
    <location>
        <begin position="450"/>
        <end position="470"/>
    </location>
</feature>
<feature type="compositionally biased region" description="Basic residues" evidence="5">
    <location>
        <begin position="433"/>
        <end position="442"/>
    </location>
</feature>
<name>X8CDT4_MYCIT</name>
<dbReference type="Pfam" id="PF00501">
    <property type="entry name" value="AMP-binding"/>
    <property type="match status" value="1"/>
</dbReference>
<dbReference type="EC" id="6.2.1.3" evidence="7"/>
<evidence type="ECO:0000256" key="2">
    <source>
        <dbReference type="ARBA" id="ARBA00022598"/>
    </source>
</evidence>